<dbReference type="OrthoDB" id="167775at2759"/>
<proteinExistence type="predicted"/>
<feature type="coiled-coil region" evidence="1">
    <location>
        <begin position="155"/>
        <end position="182"/>
    </location>
</feature>
<keyword evidence="3" id="KW-1185">Reference proteome</keyword>
<organism evidence="2 3">
    <name type="scientific">Pythium oligandrum</name>
    <name type="common">Mycoparasitic fungus</name>
    <dbReference type="NCBI Taxonomy" id="41045"/>
    <lineage>
        <taxon>Eukaryota</taxon>
        <taxon>Sar</taxon>
        <taxon>Stramenopiles</taxon>
        <taxon>Oomycota</taxon>
        <taxon>Peronosporomycetes</taxon>
        <taxon>Pythiales</taxon>
        <taxon>Pythiaceae</taxon>
        <taxon>Pythium</taxon>
    </lineage>
</organism>
<dbReference type="EMBL" id="SPLM01000145">
    <property type="protein sequence ID" value="TMW56481.1"/>
    <property type="molecule type" value="Genomic_DNA"/>
</dbReference>
<dbReference type="AlphaFoldDB" id="A0A8K1C4P7"/>
<evidence type="ECO:0000256" key="1">
    <source>
        <dbReference type="SAM" id="Coils"/>
    </source>
</evidence>
<accession>A0A8K1C4P7</accession>
<name>A0A8K1C4P7_PYTOL</name>
<comment type="caution">
    <text evidence="2">The sequence shown here is derived from an EMBL/GenBank/DDBJ whole genome shotgun (WGS) entry which is preliminary data.</text>
</comment>
<evidence type="ECO:0000313" key="2">
    <source>
        <dbReference type="EMBL" id="TMW56481.1"/>
    </source>
</evidence>
<keyword evidence="1" id="KW-0175">Coiled coil</keyword>
<gene>
    <name evidence="2" type="ORF">Poli38472_006491</name>
</gene>
<feature type="coiled-coil region" evidence="1">
    <location>
        <begin position="55"/>
        <end position="89"/>
    </location>
</feature>
<reference evidence="2" key="1">
    <citation type="submission" date="2019-03" db="EMBL/GenBank/DDBJ databases">
        <title>Long read genome sequence of the mycoparasitic Pythium oligandrum ATCC 38472 isolated from sugarbeet rhizosphere.</title>
        <authorList>
            <person name="Gaulin E."/>
        </authorList>
    </citation>
    <scope>NUCLEOTIDE SEQUENCE</scope>
    <source>
        <strain evidence="2">ATCC 38472_TT</strain>
    </source>
</reference>
<protein>
    <submittedName>
        <fullName evidence="2">Uncharacterized protein</fullName>
    </submittedName>
</protein>
<dbReference type="Proteomes" id="UP000794436">
    <property type="component" value="Unassembled WGS sequence"/>
</dbReference>
<sequence>MTTPRSPSAAVKALSRYACQECGGKELYLYCWKGCRHIDNLKTFYATTKAMQQEMETLKATVYEQTRRIRDMEAQMVEKDQALELITRQIARLPQLRPGSRQPHSTNLSGLPRSSRCAFQLVFYQFDSDQDGKNDEVCESITTTTENVGAFAHEAQLLLGDIRELRDELNEKNRTTTRLREGFAEVKMTLDSKDCEIRQVEHRRSLVDQELRGTKDAVSVMSTDLHKTKSELQAAMTAIQDLRALVEDQVNEKERWQRYCWELEERHYDEVQTSQVKDRDLFKTRDAKKEEARKNMLLYMESQRGKRHFALKDTDKQDCLSQAETAESHEVDSDAIEVIKC</sequence>
<feature type="coiled-coil region" evidence="1">
    <location>
        <begin position="225"/>
        <end position="252"/>
    </location>
</feature>
<evidence type="ECO:0000313" key="3">
    <source>
        <dbReference type="Proteomes" id="UP000794436"/>
    </source>
</evidence>